<name>A0A9P6IQL5_9FUNG</name>
<dbReference type="AlphaFoldDB" id="A0A9P6IQL5"/>
<feature type="domain" description="C2H2-type" evidence="2">
    <location>
        <begin position="41"/>
        <end position="64"/>
    </location>
</feature>
<feature type="region of interest" description="Disordered" evidence="1">
    <location>
        <begin position="1"/>
        <end position="31"/>
    </location>
</feature>
<evidence type="ECO:0000313" key="4">
    <source>
        <dbReference type="Proteomes" id="UP000749646"/>
    </source>
</evidence>
<gene>
    <name evidence="3" type="ORF">BGZ65_012096</name>
</gene>
<dbReference type="SMART" id="SM00355">
    <property type="entry name" value="ZnF_C2H2"/>
    <property type="match status" value="2"/>
</dbReference>
<protein>
    <recommendedName>
        <fullName evidence="2">C2H2-type domain-containing protein</fullName>
    </recommendedName>
</protein>
<sequence>MTKRRNNKSNAKEEHNGDSKSRACKKSKTASSSLTSEHESLQCVQCEFTADDRSQLRIHCLENHAPSFTFGEITVERVDGLFRCELCKKTYDKMPAMRYHLSVCQMPKSKETEPVVRPVVVVPKDDPVPMPSFQVSQPVFPTFEQVVLMACQRERASNEKKQKTLSRARDLKVVPYWTEDEQGEKRCSLAALDVVKALQKTGIYSHVFAPDVNTRLEGLSAENPVRSGEPVLESMLALSPLSKVLRRREYVALSKDYCDFLNEDWQLHPNYRYACARMLA</sequence>
<reference evidence="3" key="1">
    <citation type="journal article" date="2020" name="Fungal Divers.">
        <title>Resolving the Mortierellaceae phylogeny through synthesis of multi-gene phylogenetics and phylogenomics.</title>
        <authorList>
            <person name="Vandepol N."/>
            <person name="Liber J."/>
            <person name="Desiro A."/>
            <person name="Na H."/>
            <person name="Kennedy M."/>
            <person name="Barry K."/>
            <person name="Grigoriev I.V."/>
            <person name="Miller A.N."/>
            <person name="O'Donnell K."/>
            <person name="Stajich J.E."/>
            <person name="Bonito G."/>
        </authorList>
    </citation>
    <scope>NUCLEOTIDE SEQUENCE</scope>
    <source>
        <strain evidence="3">MES-2147</strain>
    </source>
</reference>
<proteinExistence type="predicted"/>
<dbReference type="Proteomes" id="UP000749646">
    <property type="component" value="Unassembled WGS sequence"/>
</dbReference>
<organism evidence="3 4">
    <name type="scientific">Modicella reniformis</name>
    <dbReference type="NCBI Taxonomy" id="1440133"/>
    <lineage>
        <taxon>Eukaryota</taxon>
        <taxon>Fungi</taxon>
        <taxon>Fungi incertae sedis</taxon>
        <taxon>Mucoromycota</taxon>
        <taxon>Mortierellomycotina</taxon>
        <taxon>Mortierellomycetes</taxon>
        <taxon>Mortierellales</taxon>
        <taxon>Mortierellaceae</taxon>
        <taxon>Modicella</taxon>
    </lineage>
</organism>
<feature type="compositionally biased region" description="Basic and acidic residues" evidence="1">
    <location>
        <begin position="10"/>
        <end position="21"/>
    </location>
</feature>
<evidence type="ECO:0000256" key="1">
    <source>
        <dbReference type="SAM" id="MobiDB-lite"/>
    </source>
</evidence>
<dbReference type="InterPro" id="IPR013087">
    <property type="entry name" value="Znf_C2H2_type"/>
</dbReference>
<evidence type="ECO:0000259" key="2">
    <source>
        <dbReference type="SMART" id="SM00355"/>
    </source>
</evidence>
<accession>A0A9P6IQL5</accession>
<dbReference type="EMBL" id="JAAAHW010008391">
    <property type="protein sequence ID" value="KAF9944418.1"/>
    <property type="molecule type" value="Genomic_DNA"/>
</dbReference>
<feature type="non-terminal residue" evidence="3">
    <location>
        <position position="280"/>
    </location>
</feature>
<comment type="caution">
    <text evidence="3">The sequence shown here is derived from an EMBL/GenBank/DDBJ whole genome shotgun (WGS) entry which is preliminary data.</text>
</comment>
<evidence type="ECO:0000313" key="3">
    <source>
        <dbReference type="EMBL" id="KAF9944418.1"/>
    </source>
</evidence>
<keyword evidence="4" id="KW-1185">Reference proteome</keyword>
<feature type="domain" description="C2H2-type" evidence="2">
    <location>
        <begin position="82"/>
        <end position="102"/>
    </location>
</feature>